<dbReference type="AlphaFoldDB" id="A0A6I0S5H2"/>
<gene>
    <name evidence="1" type="ORF">GAN59_20520</name>
</gene>
<accession>A0A6I0S5H2</accession>
<dbReference type="Proteomes" id="UP000488521">
    <property type="component" value="Unassembled WGS sequence"/>
</dbReference>
<evidence type="ECO:0000313" key="2">
    <source>
        <dbReference type="Proteomes" id="UP000488521"/>
    </source>
</evidence>
<dbReference type="EMBL" id="WCRS01000019">
    <property type="protein sequence ID" value="KAB4470202.1"/>
    <property type="molecule type" value="Genomic_DNA"/>
</dbReference>
<protein>
    <submittedName>
        <fullName evidence="1">Uncharacterized protein</fullName>
    </submittedName>
</protein>
<organism evidence="1 2">
    <name type="scientific">Bacteroides thetaiotaomicron</name>
    <dbReference type="NCBI Taxonomy" id="818"/>
    <lineage>
        <taxon>Bacteria</taxon>
        <taxon>Pseudomonadati</taxon>
        <taxon>Bacteroidota</taxon>
        <taxon>Bacteroidia</taxon>
        <taxon>Bacteroidales</taxon>
        <taxon>Bacteroidaceae</taxon>
        <taxon>Bacteroides</taxon>
    </lineage>
</organism>
<comment type="caution">
    <text evidence="1">The sequence shown here is derived from an EMBL/GenBank/DDBJ whole genome shotgun (WGS) entry which is preliminary data.</text>
</comment>
<reference evidence="1 2" key="1">
    <citation type="journal article" date="2019" name="Nat. Med.">
        <title>A library of human gut bacterial isolates paired with longitudinal multiomics data enables mechanistic microbiome research.</title>
        <authorList>
            <person name="Poyet M."/>
            <person name="Groussin M."/>
            <person name="Gibbons S.M."/>
            <person name="Avila-Pacheco J."/>
            <person name="Jiang X."/>
            <person name="Kearney S.M."/>
            <person name="Perrotta A.R."/>
            <person name="Berdy B."/>
            <person name="Zhao S."/>
            <person name="Lieberman T.D."/>
            <person name="Swanson P.K."/>
            <person name="Smith M."/>
            <person name="Roesemann S."/>
            <person name="Alexander J.E."/>
            <person name="Rich S.A."/>
            <person name="Livny J."/>
            <person name="Vlamakis H."/>
            <person name="Clish C."/>
            <person name="Bullock K."/>
            <person name="Deik A."/>
            <person name="Scott J."/>
            <person name="Pierce K.A."/>
            <person name="Xavier R.J."/>
            <person name="Alm E.J."/>
        </authorList>
    </citation>
    <scope>NUCLEOTIDE SEQUENCE [LARGE SCALE GENOMIC DNA]</scope>
    <source>
        <strain evidence="1 2">BIOML-A156</strain>
    </source>
</reference>
<evidence type="ECO:0000313" key="1">
    <source>
        <dbReference type="EMBL" id="KAB4470202.1"/>
    </source>
</evidence>
<name>A0A6I0S5H2_BACT4</name>
<proteinExistence type="predicted"/>
<sequence>MNQTQNEPKYYYSPRFRHFSIYQREPDGSATKIDDAITQEEAKRKVYELNGWNYKTKNNTVK</sequence>